<dbReference type="PROSITE" id="PS51670">
    <property type="entry name" value="SHKT"/>
    <property type="match status" value="1"/>
</dbReference>
<evidence type="ECO:0000259" key="2">
    <source>
        <dbReference type="PROSITE" id="PS51670"/>
    </source>
</evidence>
<evidence type="ECO:0000313" key="3">
    <source>
        <dbReference type="EMBL" id="KAK5983529.1"/>
    </source>
</evidence>
<protein>
    <recommendedName>
        <fullName evidence="2">ShKT domain-containing protein</fullName>
    </recommendedName>
</protein>
<accession>A0AAN8FUC6</accession>
<name>A0AAN8FUC6_TRICO</name>
<keyword evidence="4" id="KW-1185">Reference proteome</keyword>
<sequence>MVPTGYCSYTSKKDILKTCMRSCRLCCKDDNKKICEQKKKEGVCELSDSWVLLKTSCGETCDLCNNATKIVYRKNVFEITDEFSKANP</sequence>
<dbReference type="Proteomes" id="UP001331761">
    <property type="component" value="Unassembled WGS sequence"/>
</dbReference>
<gene>
    <name evidence="3" type="ORF">GCK32_001144</name>
</gene>
<proteinExistence type="predicted"/>
<reference evidence="3 4" key="1">
    <citation type="submission" date="2019-10" db="EMBL/GenBank/DDBJ databases">
        <title>Assembly and Annotation for the nematode Trichostrongylus colubriformis.</title>
        <authorList>
            <person name="Martin J."/>
        </authorList>
    </citation>
    <scope>NUCLEOTIDE SEQUENCE [LARGE SCALE GENOMIC DNA]</scope>
    <source>
        <strain evidence="3">G859</strain>
        <tissue evidence="3">Whole worm</tissue>
    </source>
</reference>
<dbReference type="AlphaFoldDB" id="A0AAN8FUC6"/>
<evidence type="ECO:0000313" key="4">
    <source>
        <dbReference type="Proteomes" id="UP001331761"/>
    </source>
</evidence>
<dbReference type="EMBL" id="WIXE01003903">
    <property type="protein sequence ID" value="KAK5983529.1"/>
    <property type="molecule type" value="Genomic_DNA"/>
</dbReference>
<evidence type="ECO:0000256" key="1">
    <source>
        <dbReference type="PROSITE-ProRule" id="PRU01005"/>
    </source>
</evidence>
<dbReference type="InterPro" id="IPR003582">
    <property type="entry name" value="ShKT_dom"/>
</dbReference>
<organism evidence="3 4">
    <name type="scientific">Trichostrongylus colubriformis</name>
    <name type="common">Black scour worm</name>
    <dbReference type="NCBI Taxonomy" id="6319"/>
    <lineage>
        <taxon>Eukaryota</taxon>
        <taxon>Metazoa</taxon>
        <taxon>Ecdysozoa</taxon>
        <taxon>Nematoda</taxon>
        <taxon>Chromadorea</taxon>
        <taxon>Rhabditida</taxon>
        <taxon>Rhabditina</taxon>
        <taxon>Rhabditomorpha</taxon>
        <taxon>Strongyloidea</taxon>
        <taxon>Trichostrongylidae</taxon>
        <taxon>Trichostrongylus</taxon>
    </lineage>
</organism>
<comment type="caution">
    <text evidence="1">Lacks conserved residue(s) required for the propagation of feature annotation.</text>
</comment>
<feature type="domain" description="ShKT" evidence="2">
    <location>
        <begin position="27"/>
        <end position="64"/>
    </location>
</feature>
<comment type="caution">
    <text evidence="3">The sequence shown here is derived from an EMBL/GenBank/DDBJ whole genome shotgun (WGS) entry which is preliminary data.</text>
</comment>